<proteinExistence type="predicted"/>
<dbReference type="EMBL" id="JAUEPR010000039">
    <property type="protein sequence ID" value="KAK0472601.1"/>
    <property type="molecule type" value="Genomic_DNA"/>
</dbReference>
<keyword evidence="2" id="KW-1185">Reference proteome</keyword>
<sequence>MRESTRKGIIATWVFAPTVLINRLVLDDHVPPLPCCYADSARTRSSSFTRSNMDGSYFDYGQPARSYAPLATGYGPLMQPYYNTEYLVSPGMYLSAQDTRTPAAYAPLPLYGTAHTISNGGNVQDFSEPQRLSSPSVHLGNSVFPRSPAVSARNRATSDAGDSALISYIQSPSQHSALVPYTAQPSALSTVPSGTNGIRGSAQRHNAIAPMEELFRNDLQEP</sequence>
<gene>
    <name evidence="1" type="ORF">IW261DRAFT_1596760</name>
</gene>
<dbReference type="Proteomes" id="UP001175227">
    <property type="component" value="Unassembled WGS sequence"/>
</dbReference>
<reference evidence="1" key="1">
    <citation type="submission" date="2023-06" db="EMBL/GenBank/DDBJ databases">
        <authorList>
            <consortium name="Lawrence Berkeley National Laboratory"/>
            <person name="Ahrendt S."/>
            <person name="Sahu N."/>
            <person name="Indic B."/>
            <person name="Wong-Bajracharya J."/>
            <person name="Merenyi Z."/>
            <person name="Ke H.-M."/>
            <person name="Monk M."/>
            <person name="Kocsube S."/>
            <person name="Drula E."/>
            <person name="Lipzen A."/>
            <person name="Balint B."/>
            <person name="Henrissat B."/>
            <person name="Andreopoulos B."/>
            <person name="Martin F.M."/>
            <person name="Harder C.B."/>
            <person name="Rigling D."/>
            <person name="Ford K.L."/>
            <person name="Foster G.D."/>
            <person name="Pangilinan J."/>
            <person name="Papanicolaou A."/>
            <person name="Barry K."/>
            <person name="LaButti K."/>
            <person name="Viragh M."/>
            <person name="Koriabine M."/>
            <person name="Yan M."/>
            <person name="Riley R."/>
            <person name="Champramary S."/>
            <person name="Plett K.L."/>
            <person name="Tsai I.J."/>
            <person name="Slot J."/>
            <person name="Sipos G."/>
            <person name="Plett J."/>
            <person name="Nagy L.G."/>
            <person name="Grigoriev I.V."/>
        </authorList>
    </citation>
    <scope>NUCLEOTIDE SEQUENCE</scope>
    <source>
        <strain evidence="1">ICMP 16352</strain>
    </source>
</reference>
<evidence type="ECO:0000313" key="2">
    <source>
        <dbReference type="Proteomes" id="UP001175227"/>
    </source>
</evidence>
<protein>
    <submittedName>
        <fullName evidence="1">Uncharacterized protein</fullName>
    </submittedName>
</protein>
<comment type="caution">
    <text evidence="1">The sequence shown here is derived from an EMBL/GenBank/DDBJ whole genome shotgun (WGS) entry which is preliminary data.</text>
</comment>
<dbReference type="AlphaFoldDB" id="A0AA39T910"/>
<evidence type="ECO:0000313" key="1">
    <source>
        <dbReference type="EMBL" id="KAK0472601.1"/>
    </source>
</evidence>
<name>A0AA39T910_9AGAR</name>
<organism evidence="1 2">
    <name type="scientific">Armillaria novae-zelandiae</name>
    <dbReference type="NCBI Taxonomy" id="153914"/>
    <lineage>
        <taxon>Eukaryota</taxon>
        <taxon>Fungi</taxon>
        <taxon>Dikarya</taxon>
        <taxon>Basidiomycota</taxon>
        <taxon>Agaricomycotina</taxon>
        <taxon>Agaricomycetes</taxon>
        <taxon>Agaricomycetidae</taxon>
        <taxon>Agaricales</taxon>
        <taxon>Marasmiineae</taxon>
        <taxon>Physalacriaceae</taxon>
        <taxon>Armillaria</taxon>
    </lineage>
</organism>
<accession>A0AA39T910</accession>